<gene>
    <name evidence="1" type="ORF">GLYMA_05G200200</name>
</gene>
<sequence>MGKIERNTTGERRLGCASSLQPYLLIPNIPWSLFTPQIKFNSNLYIRRKRHKMYI</sequence>
<dbReference type="Gramene" id="KRH59734">
    <property type="protein sequence ID" value="KRH59734"/>
    <property type="gene ID" value="GLYMA_05G200200"/>
</dbReference>
<organism evidence="1">
    <name type="scientific">Glycine max</name>
    <name type="common">Soybean</name>
    <name type="synonym">Glycine hispida</name>
    <dbReference type="NCBI Taxonomy" id="3847"/>
    <lineage>
        <taxon>Eukaryota</taxon>
        <taxon>Viridiplantae</taxon>
        <taxon>Streptophyta</taxon>
        <taxon>Embryophyta</taxon>
        <taxon>Tracheophyta</taxon>
        <taxon>Spermatophyta</taxon>
        <taxon>Magnoliopsida</taxon>
        <taxon>eudicotyledons</taxon>
        <taxon>Gunneridae</taxon>
        <taxon>Pentapetalae</taxon>
        <taxon>rosids</taxon>
        <taxon>fabids</taxon>
        <taxon>Fabales</taxon>
        <taxon>Fabaceae</taxon>
        <taxon>Papilionoideae</taxon>
        <taxon>50 kb inversion clade</taxon>
        <taxon>NPAAA clade</taxon>
        <taxon>indigoferoid/millettioid clade</taxon>
        <taxon>Phaseoleae</taxon>
        <taxon>Glycine</taxon>
        <taxon>Glycine subgen. Soja</taxon>
    </lineage>
</organism>
<dbReference type="AlphaFoldDB" id="K7KRC6"/>
<dbReference type="HOGENOM" id="CLU_3036255_0_0_1"/>
<protein>
    <submittedName>
        <fullName evidence="1 2">Uncharacterized protein</fullName>
    </submittedName>
</protein>
<accession>K7KRC6</accession>
<evidence type="ECO:0000313" key="1">
    <source>
        <dbReference type="EMBL" id="KRH59734.1"/>
    </source>
</evidence>
<reference evidence="1 2" key="1">
    <citation type="journal article" date="2010" name="Nature">
        <title>Genome sequence of the palaeopolyploid soybean.</title>
        <authorList>
            <person name="Schmutz J."/>
            <person name="Cannon S.B."/>
            <person name="Schlueter J."/>
            <person name="Ma J."/>
            <person name="Mitros T."/>
            <person name="Nelson W."/>
            <person name="Hyten D.L."/>
            <person name="Song Q."/>
            <person name="Thelen J.J."/>
            <person name="Cheng J."/>
            <person name="Xu D."/>
            <person name="Hellsten U."/>
            <person name="May G.D."/>
            <person name="Yu Y."/>
            <person name="Sakurai T."/>
            <person name="Umezawa T."/>
            <person name="Bhattacharyya M.K."/>
            <person name="Sandhu D."/>
            <person name="Valliyodan B."/>
            <person name="Lindquist E."/>
            <person name="Peto M."/>
            <person name="Grant D."/>
            <person name="Shu S."/>
            <person name="Goodstein D."/>
            <person name="Barry K."/>
            <person name="Futrell-Griggs M."/>
            <person name="Abernathy B."/>
            <person name="Du J."/>
            <person name="Tian Z."/>
            <person name="Zhu L."/>
            <person name="Gill N."/>
            <person name="Joshi T."/>
            <person name="Libault M."/>
            <person name="Sethuraman A."/>
            <person name="Zhang X.-C."/>
            <person name="Shinozaki K."/>
            <person name="Nguyen H.T."/>
            <person name="Wing R.A."/>
            <person name="Cregan P."/>
            <person name="Specht J."/>
            <person name="Grimwood J."/>
            <person name="Rokhsar D."/>
            <person name="Stacey G."/>
            <person name="Shoemaker R.C."/>
            <person name="Jackson S.A."/>
        </authorList>
    </citation>
    <scope>NUCLEOTIDE SEQUENCE [LARGE SCALE GENOMIC DNA]</scope>
    <source>
        <strain evidence="2">cv. Williams 82</strain>
        <tissue evidence="1">Callus</tissue>
    </source>
</reference>
<name>K7KRC6_SOYBN</name>
<dbReference type="EMBL" id="CM000838">
    <property type="protein sequence ID" value="KRH59734.1"/>
    <property type="molecule type" value="Genomic_DNA"/>
</dbReference>
<keyword evidence="3" id="KW-1185">Reference proteome</keyword>
<dbReference type="InParanoid" id="K7KRC6"/>
<dbReference type="Proteomes" id="UP000008827">
    <property type="component" value="Chromosome 5"/>
</dbReference>
<evidence type="ECO:0000313" key="2">
    <source>
        <dbReference type="EnsemblPlants" id="KRH59734"/>
    </source>
</evidence>
<reference evidence="1" key="3">
    <citation type="submission" date="2018-07" db="EMBL/GenBank/DDBJ databases">
        <title>WGS assembly of Glycine max.</title>
        <authorList>
            <person name="Schmutz J."/>
            <person name="Cannon S."/>
            <person name="Schlueter J."/>
            <person name="Ma J."/>
            <person name="Mitros T."/>
            <person name="Nelson W."/>
            <person name="Hyten D."/>
            <person name="Song Q."/>
            <person name="Thelen J."/>
            <person name="Cheng J."/>
            <person name="Xu D."/>
            <person name="Hellsten U."/>
            <person name="May G."/>
            <person name="Yu Y."/>
            <person name="Sakurai T."/>
            <person name="Umezawa T."/>
            <person name="Bhattacharyya M."/>
            <person name="Sandhu D."/>
            <person name="Valliyodan B."/>
            <person name="Lindquist E."/>
            <person name="Peto M."/>
            <person name="Grant D."/>
            <person name="Shu S."/>
            <person name="Goodstein D."/>
            <person name="Barry K."/>
            <person name="Futrell-Griggs M."/>
            <person name="Abernathy B."/>
            <person name="Du J."/>
            <person name="Tian Z."/>
            <person name="Zhu L."/>
            <person name="Gill N."/>
            <person name="Joshi T."/>
            <person name="Libault M."/>
            <person name="Sethuraman A."/>
            <person name="Zhang X."/>
            <person name="Shinozaki K."/>
            <person name="Nguyen H."/>
            <person name="Wing R."/>
            <person name="Cregan P."/>
            <person name="Specht J."/>
            <person name="Grimwood J."/>
            <person name="Rokhsar D."/>
            <person name="Stacey G."/>
            <person name="Shoemaker R."/>
            <person name="Jackson S."/>
        </authorList>
    </citation>
    <scope>NUCLEOTIDE SEQUENCE</scope>
    <source>
        <tissue evidence="1">Callus</tissue>
    </source>
</reference>
<reference evidence="2" key="2">
    <citation type="submission" date="2018-02" db="UniProtKB">
        <authorList>
            <consortium name="EnsemblPlants"/>
        </authorList>
    </citation>
    <scope>IDENTIFICATION</scope>
    <source>
        <strain evidence="2">Williams 82</strain>
    </source>
</reference>
<proteinExistence type="predicted"/>
<dbReference type="PaxDb" id="3847-GLYMA05G33450.1"/>
<dbReference type="EnsemblPlants" id="KRH59734">
    <property type="protein sequence ID" value="KRH59734"/>
    <property type="gene ID" value="GLYMA_05G200200"/>
</dbReference>
<evidence type="ECO:0000313" key="3">
    <source>
        <dbReference type="Proteomes" id="UP000008827"/>
    </source>
</evidence>